<proteinExistence type="predicted"/>
<dbReference type="EMBL" id="PQXF01000022">
    <property type="protein sequence ID" value="PXF59787.1"/>
    <property type="molecule type" value="Genomic_DNA"/>
</dbReference>
<sequence length="187" mass="19967">MNIIGISGSPTRDGNNEKMIEMALAVAEDRGFEVDRIFLSERAVSPCTACGGCTKKKACTIEDGMADIYPLLEDADGIIVATPVYFGCMTAQLKALFDRTLMLRRQGFLLSGKVGGAIAVGGSRNGGQEKTVQAIHDWMHIHGMIVVGDNSHFGGIVQVPAESDEVGMQTVTDTISKICDVLEMIKG</sequence>
<accession>A0AC61L1I7</accession>
<organism evidence="1 2">
    <name type="scientific">Candidatus Methanogaster sp</name>
    <dbReference type="NCBI Taxonomy" id="3386292"/>
    <lineage>
        <taxon>Archaea</taxon>
        <taxon>Methanobacteriati</taxon>
        <taxon>Methanobacteriota</taxon>
        <taxon>Stenosarchaea group</taxon>
        <taxon>Methanomicrobia</taxon>
        <taxon>Methanosarcinales</taxon>
        <taxon>ANME-2 cluster</taxon>
        <taxon>Candidatus Methanogasteraceae</taxon>
        <taxon>Candidatus Methanogaster</taxon>
    </lineage>
</organism>
<evidence type="ECO:0000313" key="1">
    <source>
        <dbReference type="EMBL" id="PXF59787.1"/>
    </source>
</evidence>
<gene>
    <name evidence="1" type="ORF">C4B59_10820</name>
</gene>
<comment type="caution">
    <text evidence="1">The sequence shown here is derived from an EMBL/GenBank/DDBJ whole genome shotgun (WGS) entry which is preliminary data.</text>
</comment>
<name>A0AC61L1I7_9EURY</name>
<protein>
    <submittedName>
        <fullName evidence="1">Iron-sulfur protein</fullName>
    </submittedName>
</protein>
<reference evidence="1" key="1">
    <citation type="submission" date="2018-01" db="EMBL/GenBank/DDBJ databases">
        <authorList>
            <person name="Krukenberg V."/>
        </authorList>
    </citation>
    <scope>NUCLEOTIDE SEQUENCE</scope>
    <source>
        <strain evidence="1">E20ANME2</strain>
    </source>
</reference>
<evidence type="ECO:0000313" key="2">
    <source>
        <dbReference type="Proteomes" id="UP000248329"/>
    </source>
</evidence>
<dbReference type="Proteomes" id="UP000248329">
    <property type="component" value="Unassembled WGS sequence"/>
</dbReference>